<feature type="domain" description="ABC transmembrane type-1" evidence="9">
    <location>
        <begin position="25"/>
        <end position="215"/>
    </location>
</feature>
<dbReference type="Proteomes" id="UP000032564">
    <property type="component" value="Unassembled WGS sequence"/>
</dbReference>
<keyword evidence="11" id="KW-1185">Reference proteome</keyword>
<feature type="transmembrane region" description="Helical" evidence="8">
    <location>
        <begin position="60"/>
        <end position="83"/>
    </location>
</feature>
<feature type="transmembrane region" description="Helical" evidence="8">
    <location>
        <begin position="139"/>
        <end position="164"/>
    </location>
</feature>
<evidence type="ECO:0000256" key="8">
    <source>
        <dbReference type="RuleBase" id="RU363032"/>
    </source>
</evidence>
<dbReference type="RefSeq" id="WP_045016154.1">
    <property type="nucleotide sequence ID" value="NZ_CP166104.1"/>
</dbReference>
<keyword evidence="6 8" id="KW-1133">Transmembrane helix</keyword>
<dbReference type="InterPro" id="IPR000515">
    <property type="entry name" value="MetI-like"/>
</dbReference>
<evidence type="ECO:0000256" key="1">
    <source>
        <dbReference type="ARBA" id="ARBA00004429"/>
    </source>
</evidence>
<protein>
    <submittedName>
        <fullName evidence="10">Amino acid ABC transporter permease</fullName>
    </submittedName>
</protein>
<evidence type="ECO:0000256" key="6">
    <source>
        <dbReference type="ARBA" id="ARBA00022989"/>
    </source>
</evidence>
<comment type="subcellular location">
    <subcellularLocation>
        <location evidence="1">Cell inner membrane</location>
        <topology evidence="1">Multi-pass membrane protein</topology>
    </subcellularLocation>
    <subcellularLocation>
        <location evidence="8">Cell membrane</location>
        <topology evidence="8">Multi-pass membrane protein</topology>
    </subcellularLocation>
</comment>
<sequence length="237" mass="25776">MMDILSDYGLFLLLGDYSRGIIGGLALTILIAAVTLVLTFPFALGVALMRTSGNKWLSRAAACFVYGVRGIPLLMLILWIYFFLPVVVGNILNPFWTIVVALVIFQTAYLSEVFRAGIEAIHPGQGEAGLALGLRRPVILMKIILPQALVNVIPGIISQFTMIIKETSLGYVIALNELTFSAAQVSSTLMTRPMEVYIILAAIYFIVCFAMSSCARFLEHRIAARRSGGQTVARAAA</sequence>
<evidence type="ECO:0000313" key="10">
    <source>
        <dbReference type="EMBL" id="KJF74612.1"/>
    </source>
</evidence>
<evidence type="ECO:0000256" key="2">
    <source>
        <dbReference type="ARBA" id="ARBA00010072"/>
    </source>
</evidence>
<dbReference type="InterPro" id="IPR043429">
    <property type="entry name" value="ArtM/GltK/GlnP/TcyL/YhdX-like"/>
</dbReference>
<keyword evidence="3 8" id="KW-0813">Transport</keyword>
<dbReference type="PROSITE" id="PS50928">
    <property type="entry name" value="ABC_TM1"/>
    <property type="match status" value="1"/>
</dbReference>
<name>A0ABR5DC13_9HYPH</name>
<keyword evidence="5 8" id="KW-0812">Transmembrane</keyword>
<feature type="transmembrane region" description="Helical" evidence="8">
    <location>
        <begin position="20"/>
        <end position="48"/>
    </location>
</feature>
<evidence type="ECO:0000256" key="7">
    <source>
        <dbReference type="ARBA" id="ARBA00023136"/>
    </source>
</evidence>
<dbReference type="InterPro" id="IPR035906">
    <property type="entry name" value="MetI-like_sf"/>
</dbReference>
<organism evidence="10 11">
    <name type="scientific">Agrobacterium arsenijevicii</name>
    <dbReference type="NCBI Taxonomy" id="1585697"/>
    <lineage>
        <taxon>Bacteria</taxon>
        <taxon>Pseudomonadati</taxon>
        <taxon>Pseudomonadota</taxon>
        <taxon>Alphaproteobacteria</taxon>
        <taxon>Hyphomicrobiales</taxon>
        <taxon>Rhizobiaceae</taxon>
        <taxon>Rhizobium/Agrobacterium group</taxon>
        <taxon>Agrobacterium</taxon>
    </lineage>
</organism>
<keyword evidence="4" id="KW-1003">Cell membrane</keyword>
<evidence type="ECO:0000259" key="9">
    <source>
        <dbReference type="PROSITE" id="PS50928"/>
    </source>
</evidence>
<dbReference type="SUPFAM" id="SSF161098">
    <property type="entry name" value="MetI-like"/>
    <property type="match status" value="1"/>
</dbReference>
<dbReference type="NCBIfam" id="TIGR01726">
    <property type="entry name" value="HEQRo_perm_3TM"/>
    <property type="match status" value="1"/>
</dbReference>
<dbReference type="EMBL" id="JWIT01000003">
    <property type="protein sequence ID" value="KJF74612.1"/>
    <property type="molecule type" value="Genomic_DNA"/>
</dbReference>
<dbReference type="PANTHER" id="PTHR30614:SF21">
    <property type="entry name" value="AMINO ACID ABC TRANSPORTER PERMEASE"/>
    <property type="match status" value="1"/>
</dbReference>
<comment type="similarity">
    <text evidence="2">Belongs to the binding-protein-dependent transport system permease family. HisMQ subfamily.</text>
</comment>
<reference evidence="10 11" key="1">
    <citation type="submission" date="2014-12" db="EMBL/GenBank/DDBJ databases">
        <authorList>
            <person name="Kuzmanovic N."/>
            <person name="Pulawska J."/>
            <person name="Obradovic A."/>
        </authorList>
    </citation>
    <scope>NUCLEOTIDE SEQUENCE [LARGE SCALE GENOMIC DNA]</scope>
    <source>
        <strain evidence="10 11">KFB 330</strain>
    </source>
</reference>
<dbReference type="Gene3D" id="1.10.3720.10">
    <property type="entry name" value="MetI-like"/>
    <property type="match status" value="1"/>
</dbReference>
<dbReference type="Pfam" id="PF00528">
    <property type="entry name" value="BPD_transp_1"/>
    <property type="match status" value="1"/>
</dbReference>
<feature type="transmembrane region" description="Helical" evidence="8">
    <location>
        <begin position="196"/>
        <end position="218"/>
    </location>
</feature>
<comment type="caution">
    <text evidence="10">The sequence shown here is derived from an EMBL/GenBank/DDBJ whole genome shotgun (WGS) entry which is preliminary data.</text>
</comment>
<dbReference type="InterPro" id="IPR010065">
    <property type="entry name" value="AA_ABC_transptr_permease_3TM"/>
</dbReference>
<evidence type="ECO:0000313" key="11">
    <source>
        <dbReference type="Proteomes" id="UP000032564"/>
    </source>
</evidence>
<feature type="transmembrane region" description="Helical" evidence="8">
    <location>
        <begin position="95"/>
        <end position="118"/>
    </location>
</feature>
<evidence type="ECO:0000256" key="4">
    <source>
        <dbReference type="ARBA" id="ARBA00022475"/>
    </source>
</evidence>
<gene>
    <name evidence="10" type="ORF">RP75_05770</name>
</gene>
<proteinExistence type="inferred from homology"/>
<accession>A0ABR5DC13</accession>
<dbReference type="CDD" id="cd06261">
    <property type="entry name" value="TM_PBP2"/>
    <property type="match status" value="1"/>
</dbReference>
<evidence type="ECO:0000256" key="3">
    <source>
        <dbReference type="ARBA" id="ARBA00022448"/>
    </source>
</evidence>
<keyword evidence="7 8" id="KW-0472">Membrane</keyword>
<dbReference type="PANTHER" id="PTHR30614">
    <property type="entry name" value="MEMBRANE COMPONENT OF AMINO ACID ABC TRANSPORTER"/>
    <property type="match status" value="1"/>
</dbReference>
<evidence type="ECO:0000256" key="5">
    <source>
        <dbReference type="ARBA" id="ARBA00022692"/>
    </source>
</evidence>